<dbReference type="EMBL" id="MU001681">
    <property type="protein sequence ID" value="KAF2457184.1"/>
    <property type="molecule type" value="Genomic_DNA"/>
</dbReference>
<evidence type="ECO:0000259" key="5">
    <source>
        <dbReference type="Pfam" id="PF01778"/>
    </source>
</evidence>
<reference evidence="6" key="1">
    <citation type="journal article" date="2020" name="Stud. Mycol.">
        <title>101 Dothideomycetes genomes: a test case for predicting lifestyles and emergence of pathogens.</title>
        <authorList>
            <person name="Haridas S."/>
            <person name="Albert R."/>
            <person name="Binder M."/>
            <person name="Bloem J."/>
            <person name="Labutti K."/>
            <person name="Salamov A."/>
            <person name="Andreopoulos B."/>
            <person name="Baker S."/>
            <person name="Barry K."/>
            <person name="Bills G."/>
            <person name="Bluhm B."/>
            <person name="Cannon C."/>
            <person name="Castanera R."/>
            <person name="Culley D."/>
            <person name="Daum C."/>
            <person name="Ezra D."/>
            <person name="Gonzalez J."/>
            <person name="Henrissat B."/>
            <person name="Kuo A."/>
            <person name="Liang C."/>
            <person name="Lipzen A."/>
            <person name="Lutzoni F."/>
            <person name="Magnuson J."/>
            <person name="Mondo S."/>
            <person name="Nolan M."/>
            <person name="Ohm R."/>
            <person name="Pangilinan J."/>
            <person name="Park H.-J."/>
            <person name="Ramirez L."/>
            <person name="Alfaro M."/>
            <person name="Sun H."/>
            <person name="Tritt A."/>
            <person name="Yoshinaga Y."/>
            <person name="Zwiers L.-H."/>
            <person name="Turgeon B."/>
            <person name="Goodwin S."/>
            <person name="Spatafora J."/>
            <person name="Crous P."/>
            <person name="Grigoriev I."/>
        </authorList>
    </citation>
    <scope>NUCLEOTIDE SEQUENCE</scope>
    <source>
        <strain evidence="6">ATCC 16933</strain>
    </source>
</reference>
<dbReference type="GO" id="GO:0005840">
    <property type="term" value="C:ribosome"/>
    <property type="evidence" value="ECO:0007669"/>
    <property type="project" value="UniProtKB-KW"/>
</dbReference>
<dbReference type="OrthoDB" id="338850at2759"/>
<dbReference type="Proteomes" id="UP000799766">
    <property type="component" value="Unassembled WGS sequence"/>
</dbReference>
<evidence type="ECO:0000256" key="1">
    <source>
        <dbReference type="ARBA" id="ARBA00007926"/>
    </source>
</evidence>
<evidence type="ECO:0000256" key="3">
    <source>
        <dbReference type="ARBA" id="ARBA00023274"/>
    </source>
</evidence>
<dbReference type="Gene3D" id="3.30.390.110">
    <property type="match status" value="1"/>
</dbReference>
<organism evidence="6 7">
    <name type="scientific">Lineolata rhizophorae</name>
    <dbReference type="NCBI Taxonomy" id="578093"/>
    <lineage>
        <taxon>Eukaryota</taxon>
        <taxon>Fungi</taxon>
        <taxon>Dikarya</taxon>
        <taxon>Ascomycota</taxon>
        <taxon>Pezizomycotina</taxon>
        <taxon>Dothideomycetes</taxon>
        <taxon>Dothideomycetes incertae sedis</taxon>
        <taxon>Lineolatales</taxon>
        <taxon>Lineolataceae</taxon>
        <taxon>Lineolata</taxon>
    </lineage>
</organism>
<dbReference type="Pfam" id="PF01778">
    <property type="entry name" value="Ribosomal_L28e"/>
    <property type="match status" value="1"/>
</dbReference>
<dbReference type="InterPro" id="IPR029004">
    <property type="entry name" value="Ribosomal_eL28/Mak16"/>
</dbReference>
<dbReference type="PANTHER" id="PTHR10544">
    <property type="entry name" value="60S RIBOSOMAL PROTEIN L28"/>
    <property type="match status" value="1"/>
</dbReference>
<feature type="region of interest" description="Disordered" evidence="4">
    <location>
        <begin position="71"/>
        <end position="95"/>
    </location>
</feature>
<dbReference type="AlphaFoldDB" id="A0A6A6P071"/>
<comment type="similarity">
    <text evidence="1">Belongs to the eukaryotic ribosomal protein eL28 family.</text>
</comment>
<gene>
    <name evidence="6" type="ORF">BDY21DRAFT_321492</name>
</gene>
<sequence>MASNISQDLIWEVTRGYNAMMVKRKQAGGVQFSRDPLNLRNVHSRKQAGFVNDKAIGIQPGEKGGVKFMTKKAGKANKPASSLQTTTLGSSTSTRKTYRSIVNSTAKHNYRPDLRADAVARASAIRKTQKPVKPDPPSKPRGARARKATESESS</sequence>
<feature type="domain" description="Ribosomal eL28/Mak16" evidence="5">
    <location>
        <begin position="9"/>
        <end position="127"/>
    </location>
</feature>
<protein>
    <submittedName>
        <fullName evidence="6">60S ribosomal protein-like protein L28</fullName>
    </submittedName>
</protein>
<feature type="region of interest" description="Disordered" evidence="4">
    <location>
        <begin position="124"/>
        <end position="154"/>
    </location>
</feature>
<accession>A0A6A6P071</accession>
<name>A0A6A6P071_9PEZI</name>
<proteinExistence type="inferred from homology"/>
<feature type="compositionally biased region" description="Low complexity" evidence="4">
    <location>
        <begin position="81"/>
        <end position="94"/>
    </location>
</feature>
<dbReference type="GO" id="GO:0003735">
    <property type="term" value="F:structural constituent of ribosome"/>
    <property type="evidence" value="ECO:0007669"/>
    <property type="project" value="InterPro"/>
</dbReference>
<keyword evidence="3" id="KW-0687">Ribonucleoprotein</keyword>
<dbReference type="InterPro" id="IPR002672">
    <property type="entry name" value="Ribosomal_eL28"/>
</dbReference>
<evidence type="ECO:0000256" key="2">
    <source>
        <dbReference type="ARBA" id="ARBA00022980"/>
    </source>
</evidence>
<keyword evidence="7" id="KW-1185">Reference proteome</keyword>
<keyword evidence="2 6" id="KW-0689">Ribosomal protein</keyword>
<dbReference type="GO" id="GO:1990904">
    <property type="term" value="C:ribonucleoprotein complex"/>
    <property type="evidence" value="ECO:0007669"/>
    <property type="project" value="UniProtKB-KW"/>
</dbReference>
<evidence type="ECO:0000313" key="6">
    <source>
        <dbReference type="EMBL" id="KAF2457184.1"/>
    </source>
</evidence>
<evidence type="ECO:0000256" key="4">
    <source>
        <dbReference type="SAM" id="MobiDB-lite"/>
    </source>
</evidence>
<dbReference type="FunFam" id="3.30.390.110:FF:000002">
    <property type="entry name" value="60S ribosomal protein L28"/>
    <property type="match status" value="1"/>
</dbReference>
<evidence type="ECO:0000313" key="7">
    <source>
        <dbReference type="Proteomes" id="UP000799766"/>
    </source>
</evidence>
<dbReference type="GO" id="GO:0006412">
    <property type="term" value="P:translation"/>
    <property type="evidence" value="ECO:0007669"/>
    <property type="project" value="InterPro"/>
</dbReference>